<dbReference type="OrthoDB" id="2590011at2759"/>
<dbReference type="InterPro" id="IPR050936">
    <property type="entry name" value="AP-1-like"/>
</dbReference>
<dbReference type="PANTHER" id="PTHR40621">
    <property type="entry name" value="TRANSCRIPTION FACTOR KAPC-RELATED"/>
    <property type="match status" value="1"/>
</dbReference>
<dbReference type="GO" id="GO:0001228">
    <property type="term" value="F:DNA-binding transcription activator activity, RNA polymerase II-specific"/>
    <property type="evidence" value="ECO:0007669"/>
    <property type="project" value="TreeGrafter"/>
</dbReference>
<gene>
    <name evidence="4" type="ORF">EJ05DRAFT_494977</name>
</gene>
<sequence>MVGAGRGCEPVGRWTSTASESNSSRSPLATFGFFKNLTGEKKTTRDGQPAKRRGPKPDSKPALTRRQELNRQAQRTHRERKEMYIKQLEQEVVRLRDAMASNNRERDAAIEENRRLRALLAQHGVHVDMTTTPPAFNNTTSYTPSTSGSASTGYAPNSSSTGFTSPPRHPDTHPAHNLPIPPRHHPNHGQMSEHGGAALNYDEIGMDFVLTLERPCMDHMQMLHVHSATGADEDISGHALMASCPPAAHIRDKPTEPYPLQLPEGIVLSDLLKGLLDLSHQFHLEGELTPMMAWVMILKHDRLRDLNKADFVQVKEELLAKVHCYGFGAVLEEFEVLDALSNVLIGKPGGCDVDSA</sequence>
<dbReference type="CDD" id="cd14688">
    <property type="entry name" value="bZIP_YAP"/>
    <property type="match status" value="1"/>
</dbReference>
<keyword evidence="5" id="KW-1185">Reference proteome</keyword>
<evidence type="ECO:0000313" key="5">
    <source>
        <dbReference type="Proteomes" id="UP000799437"/>
    </source>
</evidence>
<dbReference type="GO" id="GO:0090575">
    <property type="term" value="C:RNA polymerase II transcription regulator complex"/>
    <property type="evidence" value="ECO:0007669"/>
    <property type="project" value="TreeGrafter"/>
</dbReference>
<protein>
    <recommendedName>
        <fullName evidence="6">BZIP domain-containing protein</fullName>
    </recommendedName>
</protein>
<dbReference type="InterPro" id="IPR046347">
    <property type="entry name" value="bZIP_sf"/>
</dbReference>
<dbReference type="SUPFAM" id="SSF57959">
    <property type="entry name" value="Leucine zipper domain"/>
    <property type="match status" value="1"/>
</dbReference>
<dbReference type="EMBL" id="ML996585">
    <property type="protein sequence ID" value="KAF2753219.1"/>
    <property type="molecule type" value="Genomic_DNA"/>
</dbReference>
<dbReference type="PANTHER" id="PTHR40621:SF6">
    <property type="entry name" value="AP-1-LIKE TRANSCRIPTION FACTOR YAP1-RELATED"/>
    <property type="match status" value="1"/>
</dbReference>
<evidence type="ECO:0008006" key="6">
    <source>
        <dbReference type="Google" id="ProtNLM"/>
    </source>
</evidence>
<reference evidence="4" key="1">
    <citation type="journal article" date="2020" name="Stud. Mycol.">
        <title>101 Dothideomycetes genomes: a test case for predicting lifestyles and emergence of pathogens.</title>
        <authorList>
            <person name="Haridas S."/>
            <person name="Albert R."/>
            <person name="Binder M."/>
            <person name="Bloem J."/>
            <person name="Labutti K."/>
            <person name="Salamov A."/>
            <person name="Andreopoulos B."/>
            <person name="Baker S."/>
            <person name="Barry K."/>
            <person name="Bills G."/>
            <person name="Bluhm B."/>
            <person name="Cannon C."/>
            <person name="Castanera R."/>
            <person name="Culley D."/>
            <person name="Daum C."/>
            <person name="Ezra D."/>
            <person name="Gonzalez J."/>
            <person name="Henrissat B."/>
            <person name="Kuo A."/>
            <person name="Liang C."/>
            <person name="Lipzen A."/>
            <person name="Lutzoni F."/>
            <person name="Magnuson J."/>
            <person name="Mondo S."/>
            <person name="Nolan M."/>
            <person name="Ohm R."/>
            <person name="Pangilinan J."/>
            <person name="Park H.-J."/>
            <person name="Ramirez L."/>
            <person name="Alfaro M."/>
            <person name="Sun H."/>
            <person name="Tritt A."/>
            <person name="Yoshinaga Y."/>
            <person name="Zwiers L.-H."/>
            <person name="Turgeon B."/>
            <person name="Goodwin S."/>
            <person name="Spatafora J."/>
            <person name="Crous P."/>
            <person name="Grigoriev I."/>
        </authorList>
    </citation>
    <scope>NUCLEOTIDE SEQUENCE</scope>
    <source>
        <strain evidence="4">CBS 121739</strain>
    </source>
</reference>
<dbReference type="AlphaFoldDB" id="A0A6A6VTK6"/>
<dbReference type="Gene3D" id="1.20.5.170">
    <property type="match status" value="1"/>
</dbReference>
<organism evidence="4 5">
    <name type="scientific">Pseudovirgaria hyperparasitica</name>
    <dbReference type="NCBI Taxonomy" id="470096"/>
    <lineage>
        <taxon>Eukaryota</taxon>
        <taxon>Fungi</taxon>
        <taxon>Dikarya</taxon>
        <taxon>Ascomycota</taxon>
        <taxon>Pezizomycotina</taxon>
        <taxon>Dothideomycetes</taxon>
        <taxon>Dothideomycetes incertae sedis</taxon>
        <taxon>Acrospermales</taxon>
        <taxon>Acrospermaceae</taxon>
        <taxon>Pseudovirgaria</taxon>
    </lineage>
</organism>
<dbReference type="Proteomes" id="UP000799437">
    <property type="component" value="Unassembled WGS sequence"/>
</dbReference>
<feature type="region of interest" description="Disordered" evidence="3">
    <location>
        <begin position="130"/>
        <end position="195"/>
    </location>
</feature>
<dbReference type="RefSeq" id="XP_033595670.1">
    <property type="nucleotide sequence ID" value="XM_033746222.1"/>
</dbReference>
<name>A0A6A6VTK6_9PEZI</name>
<feature type="compositionally biased region" description="Polar residues" evidence="3">
    <location>
        <begin position="130"/>
        <end position="164"/>
    </location>
</feature>
<dbReference type="GO" id="GO:0000976">
    <property type="term" value="F:transcription cis-regulatory region binding"/>
    <property type="evidence" value="ECO:0007669"/>
    <property type="project" value="InterPro"/>
</dbReference>
<evidence type="ECO:0000256" key="1">
    <source>
        <dbReference type="ARBA" id="ARBA00004123"/>
    </source>
</evidence>
<evidence type="ECO:0000256" key="2">
    <source>
        <dbReference type="ARBA" id="ARBA00023242"/>
    </source>
</evidence>
<evidence type="ECO:0000256" key="3">
    <source>
        <dbReference type="SAM" id="MobiDB-lite"/>
    </source>
</evidence>
<dbReference type="GeneID" id="54487276"/>
<proteinExistence type="predicted"/>
<accession>A0A6A6VTK6</accession>
<comment type="subcellular location">
    <subcellularLocation>
        <location evidence="1">Nucleus</location>
    </subcellularLocation>
</comment>
<feature type="compositionally biased region" description="Basic and acidic residues" evidence="3">
    <location>
        <begin position="38"/>
        <end position="69"/>
    </location>
</feature>
<feature type="compositionally biased region" description="Low complexity" evidence="3">
    <location>
        <begin position="16"/>
        <end position="26"/>
    </location>
</feature>
<feature type="region of interest" description="Disordered" evidence="3">
    <location>
        <begin position="1"/>
        <end position="84"/>
    </location>
</feature>
<keyword evidence="2" id="KW-0539">Nucleus</keyword>
<evidence type="ECO:0000313" key="4">
    <source>
        <dbReference type="EMBL" id="KAF2753219.1"/>
    </source>
</evidence>